<dbReference type="SUPFAM" id="SSF50939">
    <property type="entry name" value="Sialidases"/>
    <property type="match status" value="1"/>
</dbReference>
<protein>
    <recommendedName>
        <fullName evidence="3">BNR repeat-like domain-containing protein</fullName>
    </recommendedName>
</protein>
<evidence type="ECO:0000313" key="2">
    <source>
        <dbReference type="Proteomes" id="UP000198990"/>
    </source>
</evidence>
<keyword evidence="2" id="KW-1185">Reference proteome</keyword>
<dbReference type="STRING" id="228957.SAMN04488008_101661"/>
<dbReference type="InterPro" id="IPR036278">
    <property type="entry name" value="Sialidase_sf"/>
</dbReference>
<reference evidence="2" key="1">
    <citation type="submission" date="2016-10" db="EMBL/GenBank/DDBJ databases">
        <authorList>
            <person name="Varghese N."/>
            <person name="Submissions S."/>
        </authorList>
    </citation>
    <scope>NUCLEOTIDE SEQUENCE [LARGE SCALE GENOMIC DNA]</scope>
    <source>
        <strain evidence="2">DSM 16471</strain>
    </source>
</reference>
<proteinExistence type="predicted"/>
<evidence type="ECO:0008006" key="3">
    <source>
        <dbReference type="Google" id="ProtNLM"/>
    </source>
</evidence>
<dbReference type="PROSITE" id="PS51257">
    <property type="entry name" value="PROKAR_LIPOPROTEIN"/>
    <property type="match status" value="1"/>
</dbReference>
<sequence length="416" mass="46506">MRSTSYFYTLAIALTFIGCKPEAKQETKQELPETKVSVVQEMISPAGTSSSLPHLMSNKDVALLSWVETTGDTLKTMYYAELVDDIWQKPQAIFNGSDWFVNWADYPMITENNGSLWSHVLKKSTAGTYSYDIKMNVKPKGATEWKTDMPLHTDGTPTEHGFVSVEPYNDNFFVNWLDGRNTEENEVGERGAMTLRAGVVSTTGELLQEYELDDSTCDCCQTTSAITDNGPIVIYRDRSEEEIRDISIVRFVDGNWTTPKVIHEDHWQIKGCPVNGPKVAALGNEVVVAWFTGAENNPKVNVVFSNDGGANFQEPILIAEGMVMGRVDVLWMDQDKAVVSWMESKDKMAVFYTMIVSKDGSVSNKQVIAELDGSRKSGFPQMEIVEETLYFAWTEQSASTSKIQTAKMPVDAFTFN</sequence>
<organism evidence="1 2">
    <name type="scientific">Maribacter orientalis</name>
    <dbReference type="NCBI Taxonomy" id="228957"/>
    <lineage>
        <taxon>Bacteria</taxon>
        <taxon>Pseudomonadati</taxon>
        <taxon>Bacteroidota</taxon>
        <taxon>Flavobacteriia</taxon>
        <taxon>Flavobacteriales</taxon>
        <taxon>Flavobacteriaceae</taxon>
        <taxon>Maribacter</taxon>
    </lineage>
</organism>
<dbReference type="AlphaFoldDB" id="A0A1H7HSY2"/>
<name>A0A1H7HSY2_9FLAO</name>
<dbReference type="EMBL" id="FNZN01000001">
    <property type="protein sequence ID" value="SEK53493.1"/>
    <property type="molecule type" value="Genomic_DNA"/>
</dbReference>
<evidence type="ECO:0000313" key="1">
    <source>
        <dbReference type="EMBL" id="SEK53493.1"/>
    </source>
</evidence>
<dbReference type="RefSeq" id="WP_091619767.1">
    <property type="nucleotide sequence ID" value="NZ_FNZN01000001.1"/>
</dbReference>
<accession>A0A1H7HSY2</accession>
<dbReference type="Gene3D" id="2.120.10.10">
    <property type="match status" value="1"/>
</dbReference>
<dbReference type="Proteomes" id="UP000198990">
    <property type="component" value="Unassembled WGS sequence"/>
</dbReference>
<dbReference type="OrthoDB" id="9764969at2"/>
<gene>
    <name evidence="1" type="ORF">SAMN04488008_101661</name>
</gene>